<dbReference type="OrthoDB" id="267364at2"/>
<accession>A0A139SVA7</accession>
<reference evidence="2 3" key="1">
    <citation type="submission" date="2016-02" db="EMBL/GenBank/DDBJ databases">
        <authorList>
            <person name="Wen L."/>
            <person name="He K."/>
            <person name="Yang H."/>
        </authorList>
    </citation>
    <scope>NUCLEOTIDE SEQUENCE [LARGE SCALE GENOMIC DNA]</scope>
    <source>
        <strain evidence="2 3">CV58</strain>
    </source>
</reference>
<evidence type="ECO:0000313" key="2">
    <source>
        <dbReference type="EMBL" id="KXU38454.1"/>
    </source>
</evidence>
<dbReference type="RefSeq" id="WP_068389670.1">
    <property type="nucleotide sequence ID" value="NZ_LSZO01000135.1"/>
</dbReference>
<organism evidence="2 3">
    <name type="scientific">Ventosimonas gracilis</name>
    <dbReference type="NCBI Taxonomy" id="1680762"/>
    <lineage>
        <taxon>Bacteria</taxon>
        <taxon>Pseudomonadati</taxon>
        <taxon>Pseudomonadota</taxon>
        <taxon>Gammaproteobacteria</taxon>
        <taxon>Pseudomonadales</taxon>
        <taxon>Ventosimonadaceae</taxon>
        <taxon>Ventosimonas</taxon>
    </lineage>
</organism>
<dbReference type="PANTHER" id="PTHR38773">
    <property type="entry name" value="PROTEIN SPRT"/>
    <property type="match status" value="1"/>
</dbReference>
<sequence>MPELLLARVETCYQQAQRFFNRTFTRPHISFALRGQKAGCAHLQENRLRFNERLYRENQSHFLLQTVAHEVAHLVAYQQFGDNIRPHGKQWQSIMREVYGLKPDRCHQYVIAEKPRQGFIYRCACAEDVIFSAKRHTLVQKGRRYRCLRCASPLIFFAKQGR</sequence>
<keyword evidence="3" id="KW-1185">Reference proteome</keyword>
<gene>
    <name evidence="2" type="ORF">AXE65_01305</name>
</gene>
<dbReference type="NCBIfam" id="NF003421">
    <property type="entry name" value="PRK04860.1"/>
    <property type="match status" value="1"/>
</dbReference>
<dbReference type="AlphaFoldDB" id="A0A139SVA7"/>
<dbReference type="GO" id="GO:0006950">
    <property type="term" value="P:response to stress"/>
    <property type="evidence" value="ECO:0007669"/>
    <property type="project" value="UniProtKB-ARBA"/>
</dbReference>
<dbReference type="SMART" id="SM00731">
    <property type="entry name" value="SprT"/>
    <property type="match status" value="1"/>
</dbReference>
<proteinExistence type="predicted"/>
<dbReference type="EMBL" id="LSZO01000135">
    <property type="protein sequence ID" value="KXU38454.1"/>
    <property type="molecule type" value="Genomic_DNA"/>
</dbReference>
<name>A0A139SVA7_9GAMM</name>
<evidence type="ECO:0000259" key="1">
    <source>
        <dbReference type="SMART" id="SM00731"/>
    </source>
</evidence>
<dbReference type="PANTHER" id="PTHR38773:SF1">
    <property type="entry name" value="PROTEIN SPRT"/>
    <property type="match status" value="1"/>
</dbReference>
<feature type="domain" description="SprT-like" evidence="1">
    <location>
        <begin position="7"/>
        <end position="157"/>
    </location>
</feature>
<dbReference type="Proteomes" id="UP000072660">
    <property type="component" value="Unassembled WGS sequence"/>
</dbReference>
<evidence type="ECO:0000313" key="3">
    <source>
        <dbReference type="Proteomes" id="UP000072660"/>
    </source>
</evidence>
<dbReference type="InterPro" id="IPR006640">
    <property type="entry name" value="SprT-like_domain"/>
</dbReference>
<comment type="caution">
    <text evidence="2">The sequence shown here is derived from an EMBL/GenBank/DDBJ whole genome shotgun (WGS) entry which is preliminary data.</text>
</comment>
<dbReference type="Pfam" id="PF10263">
    <property type="entry name" value="SprT-like"/>
    <property type="match status" value="1"/>
</dbReference>
<protein>
    <submittedName>
        <fullName evidence="2">SprT family protein</fullName>
    </submittedName>
</protein>